<feature type="transmembrane region" description="Helical" evidence="8">
    <location>
        <begin position="34"/>
        <end position="53"/>
    </location>
</feature>
<organism evidence="9 10">
    <name type="scientific">Nakamurella aerolata</name>
    <dbReference type="NCBI Taxonomy" id="1656892"/>
    <lineage>
        <taxon>Bacteria</taxon>
        <taxon>Bacillati</taxon>
        <taxon>Actinomycetota</taxon>
        <taxon>Actinomycetes</taxon>
        <taxon>Nakamurellales</taxon>
        <taxon>Nakamurellaceae</taxon>
        <taxon>Nakamurella</taxon>
    </lineage>
</organism>
<gene>
    <name evidence="9" type="ORF">HKD39_14870</name>
</gene>
<dbReference type="PANTHER" id="PTHR34584:SF1">
    <property type="entry name" value="NA(+)_H(+) ANTIPORTER SUBUNIT E1"/>
    <property type="match status" value="1"/>
</dbReference>
<dbReference type="EMBL" id="JABEND010000009">
    <property type="protein sequence ID" value="NNG36968.1"/>
    <property type="molecule type" value="Genomic_DNA"/>
</dbReference>
<dbReference type="PANTHER" id="PTHR34584">
    <property type="entry name" value="NA(+)/H(+) ANTIPORTER SUBUNIT E1"/>
    <property type="match status" value="1"/>
</dbReference>
<evidence type="ECO:0000313" key="9">
    <source>
        <dbReference type="EMBL" id="NNG36968.1"/>
    </source>
</evidence>
<keyword evidence="4 8" id="KW-0812">Transmembrane</keyword>
<comment type="similarity">
    <text evidence="2">Belongs to the CPA3 antiporters (TC 2.A.63) subunit E family.</text>
</comment>
<feature type="region of interest" description="Disordered" evidence="7">
    <location>
        <begin position="1"/>
        <end position="27"/>
    </location>
</feature>
<evidence type="ECO:0000256" key="7">
    <source>
        <dbReference type="SAM" id="MobiDB-lite"/>
    </source>
</evidence>
<protein>
    <submittedName>
        <fullName evidence="9">Na+/H+ antiporter subunit E</fullName>
    </submittedName>
</protein>
<dbReference type="GO" id="GO:0008324">
    <property type="term" value="F:monoatomic cation transmembrane transporter activity"/>
    <property type="evidence" value="ECO:0007669"/>
    <property type="project" value="InterPro"/>
</dbReference>
<dbReference type="GO" id="GO:0005886">
    <property type="term" value="C:plasma membrane"/>
    <property type="evidence" value="ECO:0007669"/>
    <property type="project" value="UniProtKB-SubCell"/>
</dbReference>
<evidence type="ECO:0000256" key="6">
    <source>
        <dbReference type="ARBA" id="ARBA00023136"/>
    </source>
</evidence>
<evidence type="ECO:0000256" key="2">
    <source>
        <dbReference type="ARBA" id="ARBA00006228"/>
    </source>
</evidence>
<evidence type="ECO:0000313" key="10">
    <source>
        <dbReference type="Proteomes" id="UP000562984"/>
    </source>
</evidence>
<dbReference type="Pfam" id="PF01899">
    <property type="entry name" value="MNHE"/>
    <property type="match status" value="1"/>
</dbReference>
<keyword evidence="5 8" id="KW-1133">Transmembrane helix</keyword>
<evidence type="ECO:0000256" key="5">
    <source>
        <dbReference type="ARBA" id="ARBA00022989"/>
    </source>
</evidence>
<comment type="subcellular location">
    <subcellularLocation>
        <location evidence="1">Cell membrane</location>
        <topology evidence="1">Multi-pass membrane protein</topology>
    </subcellularLocation>
</comment>
<keyword evidence="3" id="KW-1003">Cell membrane</keyword>
<dbReference type="AlphaFoldDB" id="A0A849ACS3"/>
<keyword evidence="6 8" id="KW-0472">Membrane</keyword>
<comment type="caution">
    <text evidence="9">The sequence shown here is derived from an EMBL/GenBank/DDBJ whole genome shotgun (WGS) entry which is preliminary data.</text>
</comment>
<dbReference type="RefSeq" id="WP_171200674.1">
    <property type="nucleotide sequence ID" value="NZ_JABEND010000009.1"/>
</dbReference>
<evidence type="ECO:0000256" key="8">
    <source>
        <dbReference type="SAM" id="Phobius"/>
    </source>
</evidence>
<dbReference type="Proteomes" id="UP000562984">
    <property type="component" value="Unassembled WGS sequence"/>
</dbReference>
<evidence type="ECO:0000256" key="3">
    <source>
        <dbReference type="ARBA" id="ARBA00022475"/>
    </source>
</evidence>
<reference evidence="9 10" key="1">
    <citation type="submission" date="2020-05" db="EMBL/GenBank/DDBJ databases">
        <title>Nakamurella sp. DB0629 isolated from air conditioner.</title>
        <authorList>
            <person name="Kim D.H."/>
            <person name="Kim D.-U."/>
        </authorList>
    </citation>
    <scope>NUCLEOTIDE SEQUENCE [LARGE SCALE GENOMIC DNA]</scope>
    <source>
        <strain evidence="9 10">DB0629</strain>
    </source>
</reference>
<evidence type="ECO:0000256" key="1">
    <source>
        <dbReference type="ARBA" id="ARBA00004651"/>
    </source>
</evidence>
<accession>A0A849ACS3</accession>
<dbReference type="NCBIfam" id="NF006521">
    <property type="entry name" value="PRK08965.1-5"/>
    <property type="match status" value="1"/>
</dbReference>
<evidence type="ECO:0000256" key="4">
    <source>
        <dbReference type="ARBA" id="ARBA00022692"/>
    </source>
</evidence>
<keyword evidence="10" id="KW-1185">Reference proteome</keyword>
<dbReference type="InterPro" id="IPR002758">
    <property type="entry name" value="Cation_antiport_E"/>
</dbReference>
<sequence length="212" mass="23574">MSEPTSAQLPFTEGHDSVPPEPTRRHRWRQDRRPPVLMLVSCAVVWCLLWGQFSIANAVGGFVLGVLVWLVFPLPRLALRGRIRPLGLLQLLGKLAVELMTSSVHVLYLVLRPGPPPRSVILAVHLRSRSDLYLTLTCELVSLIPGSLVLEARRNTGTVYIHVLGVDSPKGIAAARRSVLDAEEMVIRAFGHRNEVAALRRNQPVPTWEEIP</sequence>
<name>A0A849ACS3_9ACTN</name>
<feature type="transmembrane region" description="Helical" evidence="8">
    <location>
        <begin position="59"/>
        <end position="79"/>
    </location>
</feature>
<proteinExistence type="inferred from homology"/>